<comment type="subcellular location">
    <subcellularLocation>
        <location evidence="1">Membrane</location>
        <topology evidence="1">Single-pass type I membrane protein</topology>
    </subcellularLocation>
</comment>
<name>A0A3Q0T5N6_AMPCI</name>
<dbReference type="Proteomes" id="UP000261340">
    <property type="component" value="Unplaced"/>
</dbReference>
<dbReference type="STRING" id="61819.ENSACIP00000031563"/>
<keyword evidence="3" id="KW-0812">Transmembrane</keyword>
<dbReference type="InterPro" id="IPR003529">
    <property type="entry name" value="Hematopoietin_rcpt_Gp130_CS"/>
</dbReference>
<dbReference type="AlphaFoldDB" id="A0A3Q0T5N6"/>
<evidence type="ECO:0000259" key="13">
    <source>
        <dbReference type="PROSITE" id="PS50853"/>
    </source>
</evidence>
<evidence type="ECO:0000256" key="2">
    <source>
        <dbReference type="ARBA" id="ARBA00008921"/>
    </source>
</evidence>
<feature type="chain" id="PRO_5018554148" evidence="12">
    <location>
        <begin position="19"/>
        <end position="799"/>
    </location>
</feature>
<dbReference type="CDD" id="cd00063">
    <property type="entry name" value="FN3"/>
    <property type="match status" value="2"/>
</dbReference>
<dbReference type="Pfam" id="PF00041">
    <property type="entry name" value="fn3"/>
    <property type="match status" value="1"/>
</dbReference>
<dbReference type="PANTHER" id="PTHR48423">
    <property type="entry name" value="INTERLEUKIN-27 RECEPTOR SUBUNIT ALPHA"/>
    <property type="match status" value="1"/>
</dbReference>
<dbReference type="InterPro" id="IPR052672">
    <property type="entry name" value="Type1_Cytokine_Rcpt_Type2"/>
</dbReference>
<evidence type="ECO:0000256" key="10">
    <source>
        <dbReference type="ARBA" id="ARBA00023180"/>
    </source>
</evidence>
<feature type="compositionally biased region" description="Polar residues" evidence="11">
    <location>
        <begin position="687"/>
        <end position="708"/>
    </location>
</feature>
<evidence type="ECO:0000256" key="11">
    <source>
        <dbReference type="SAM" id="MobiDB-lite"/>
    </source>
</evidence>
<dbReference type="PANTHER" id="PTHR48423:SF1">
    <property type="entry name" value="INTERLEUKIN-27 RECEPTOR SUBUNIT ALPHA"/>
    <property type="match status" value="1"/>
</dbReference>
<feature type="domain" description="Fibronectin type-III" evidence="13">
    <location>
        <begin position="211"/>
        <end position="304"/>
    </location>
</feature>
<evidence type="ECO:0000256" key="5">
    <source>
        <dbReference type="ARBA" id="ARBA00022737"/>
    </source>
</evidence>
<keyword evidence="10" id="KW-0325">Glycoprotein</keyword>
<dbReference type="SUPFAM" id="SSF49265">
    <property type="entry name" value="Fibronectin type III"/>
    <property type="match status" value="3"/>
</dbReference>
<dbReference type="GeneTree" id="ENSGT00940000155776"/>
<keyword evidence="4 12" id="KW-0732">Signal</keyword>
<feature type="domain" description="Fibronectin type-III" evidence="13">
    <location>
        <begin position="394"/>
        <end position="489"/>
    </location>
</feature>
<evidence type="ECO:0000256" key="7">
    <source>
        <dbReference type="ARBA" id="ARBA00023136"/>
    </source>
</evidence>
<evidence type="ECO:0000256" key="4">
    <source>
        <dbReference type="ARBA" id="ARBA00022729"/>
    </source>
</evidence>
<evidence type="ECO:0000256" key="3">
    <source>
        <dbReference type="ARBA" id="ARBA00022692"/>
    </source>
</evidence>
<feature type="region of interest" description="Disordered" evidence="11">
    <location>
        <begin position="684"/>
        <end position="708"/>
    </location>
</feature>
<dbReference type="PROSITE" id="PS50853">
    <property type="entry name" value="FN3"/>
    <property type="match status" value="3"/>
</dbReference>
<dbReference type="InterPro" id="IPR003961">
    <property type="entry name" value="FN3_dom"/>
</dbReference>
<keyword evidence="5" id="KW-0677">Repeat</keyword>
<dbReference type="PROSITE" id="PS01353">
    <property type="entry name" value="HEMATOPO_REC_L_F2"/>
    <property type="match status" value="1"/>
</dbReference>
<dbReference type="InterPro" id="IPR013783">
    <property type="entry name" value="Ig-like_fold"/>
</dbReference>
<proteinExistence type="inferred from homology"/>
<keyword evidence="6" id="KW-1133">Transmembrane helix</keyword>
<sequence length="799" mass="90302">MLPLWSVFVAVLFLLLSGEKSCVIRSTAESVVQRGSSFEVFCTFNLKCIGYMYSGQGPIKQRHEVLNSTTIYFKVVNITENRTYSCQCEGHKELDPCGLDISVGYLPDRPKNISCIYKIIKKESGVVVCTWNRGRDTNLRNSSALWVKTVSGNHTDGPVPYKLSNKGTELLSVNFTVSRSVQLISVWVQTENPLGSAQSSIINYTLSDIAMPSTPVLSELNCSSRMCVIKVEQSVKTHYLEIQYRAEQQTWTTYEDSVAQRNSSLWSISSLEPYRLYYLRARSKFSTGLWSQWSTNNLTWTKEEAPAKELDVWFAVDSKTMRIYWKEGNMSISRGKIIGYEVSISSPNNITITNVSADARSYSVQCCPSCEVTVRARNSKGLSPPAKVTTHLTEAKPLHKVQVRNDSYNITISWTKPETAPSPTAYLLEWYPEGNKLEGLRWVRLGKNENHTVISGIKPFECYEGALYAFYNESSFSKTKFKGVATLESAPEAGPFVQENIEEKNNVKITWTELPRSQRGGCITNYTIYLETKEQSPGGTQANSVPASERMYMFKGLRPAEYSLWMSASTGRGEGPAGQKTNFFIELKQRYVCNIKQTAQLHLILLFTQCCYKTFPSSTFQQFFTFSFSFWELFQCFMLDVVPDPANSKWAKECTQEKLDSSYSNVSREEEKVILVDVEELPKHNSDTPTSRKIFSRVTPPTSLSSETEPVIPTTYIKSFSHDSDSSDHTHTSLDTTVDYISSHGPGNFDEEDDEEKVEEFTDMPFIASHNIFIEPLVFGGKLTLDAVKIDCSDFFQNI</sequence>
<evidence type="ECO:0000256" key="12">
    <source>
        <dbReference type="SAM" id="SignalP"/>
    </source>
</evidence>
<comment type="similarity">
    <text evidence="2">Belongs to the type I cytokine receptor family. Type 2 subfamily.</text>
</comment>
<dbReference type="GO" id="GO:0004896">
    <property type="term" value="F:cytokine receptor activity"/>
    <property type="evidence" value="ECO:0007669"/>
    <property type="project" value="InterPro"/>
</dbReference>
<reference evidence="14" key="2">
    <citation type="submission" date="2025-09" db="UniProtKB">
        <authorList>
            <consortium name="Ensembl"/>
        </authorList>
    </citation>
    <scope>IDENTIFICATION</scope>
</reference>
<keyword evidence="7" id="KW-0472">Membrane</keyword>
<organism evidence="14 15">
    <name type="scientific">Amphilophus citrinellus</name>
    <name type="common">Midas cichlid</name>
    <name type="synonym">Cichlasoma citrinellum</name>
    <dbReference type="NCBI Taxonomy" id="61819"/>
    <lineage>
        <taxon>Eukaryota</taxon>
        <taxon>Metazoa</taxon>
        <taxon>Chordata</taxon>
        <taxon>Craniata</taxon>
        <taxon>Vertebrata</taxon>
        <taxon>Euteleostomi</taxon>
        <taxon>Actinopterygii</taxon>
        <taxon>Neopterygii</taxon>
        <taxon>Teleostei</taxon>
        <taxon>Neoteleostei</taxon>
        <taxon>Acanthomorphata</taxon>
        <taxon>Ovalentaria</taxon>
        <taxon>Cichlomorphae</taxon>
        <taxon>Cichliformes</taxon>
        <taxon>Cichlidae</taxon>
        <taxon>New World cichlids</taxon>
        <taxon>Cichlasomatinae</taxon>
        <taxon>Heroini</taxon>
        <taxon>Amphilophus</taxon>
    </lineage>
</organism>
<evidence type="ECO:0000256" key="6">
    <source>
        <dbReference type="ARBA" id="ARBA00022989"/>
    </source>
</evidence>
<feature type="domain" description="Fibronectin type-III" evidence="13">
    <location>
        <begin position="491"/>
        <end position="590"/>
    </location>
</feature>
<evidence type="ECO:0000256" key="1">
    <source>
        <dbReference type="ARBA" id="ARBA00004479"/>
    </source>
</evidence>
<dbReference type="OMA" id="KWAKECT"/>
<dbReference type="InterPro" id="IPR036116">
    <property type="entry name" value="FN3_sf"/>
</dbReference>
<keyword evidence="15" id="KW-1185">Reference proteome</keyword>
<feature type="signal peptide" evidence="12">
    <location>
        <begin position="1"/>
        <end position="18"/>
    </location>
</feature>
<keyword evidence="9" id="KW-0675">Receptor</keyword>
<dbReference type="Ensembl" id="ENSACIT00000032391.1">
    <property type="protein sequence ID" value="ENSACIP00000031563.1"/>
    <property type="gene ID" value="ENSACIG00000024387.1"/>
</dbReference>
<dbReference type="GO" id="GO:0005886">
    <property type="term" value="C:plasma membrane"/>
    <property type="evidence" value="ECO:0007669"/>
    <property type="project" value="UniProtKB-ARBA"/>
</dbReference>
<dbReference type="Gene3D" id="2.60.40.10">
    <property type="entry name" value="Immunoglobulins"/>
    <property type="match status" value="5"/>
</dbReference>
<evidence type="ECO:0000256" key="8">
    <source>
        <dbReference type="ARBA" id="ARBA00023157"/>
    </source>
</evidence>
<accession>A0A3Q0T5N6</accession>
<evidence type="ECO:0000313" key="15">
    <source>
        <dbReference type="Proteomes" id="UP000261340"/>
    </source>
</evidence>
<dbReference type="SMART" id="SM00060">
    <property type="entry name" value="FN3"/>
    <property type="match status" value="4"/>
</dbReference>
<protein>
    <submittedName>
        <fullName evidence="14">Interleukin 12 receptor, beta 2a</fullName>
    </submittedName>
</protein>
<keyword evidence="8" id="KW-1015">Disulfide bond</keyword>
<reference evidence="14" key="1">
    <citation type="submission" date="2025-08" db="UniProtKB">
        <authorList>
            <consortium name="Ensembl"/>
        </authorList>
    </citation>
    <scope>IDENTIFICATION</scope>
</reference>
<evidence type="ECO:0000313" key="14">
    <source>
        <dbReference type="Ensembl" id="ENSACIP00000031563.1"/>
    </source>
</evidence>
<evidence type="ECO:0000256" key="9">
    <source>
        <dbReference type="ARBA" id="ARBA00023170"/>
    </source>
</evidence>